<accession>A0A1P8K1S2</accession>
<dbReference type="PANTHER" id="PTHR11091:SF0">
    <property type="entry name" value="MALATE DEHYDROGENASE"/>
    <property type="match status" value="1"/>
</dbReference>
<dbReference type="KEGG" id="rhy:RD110_24280"/>
<proteinExistence type="inferred from homology"/>
<dbReference type="GO" id="GO:0016491">
    <property type="term" value="F:oxidoreductase activity"/>
    <property type="evidence" value="ECO:0007669"/>
    <property type="project" value="UniProtKB-KW"/>
</dbReference>
<dbReference type="STRING" id="1842727.RD110_24280"/>
<evidence type="ECO:0000256" key="1">
    <source>
        <dbReference type="ARBA" id="ARBA00006056"/>
    </source>
</evidence>
<reference evidence="3 4" key="1">
    <citation type="submission" date="2017-01" db="EMBL/GenBank/DDBJ databases">
        <authorList>
            <person name="Mah S.A."/>
            <person name="Swanson W.J."/>
            <person name="Moy G.W."/>
            <person name="Vacquier V.D."/>
        </authorList>
    </citation>
    <scope>NUCLEOTIDE SEQUENCE [LARGE SCALE GENOMIC DNA]</scope>
    <source>
        <strain evidence="3 4">DCY110</strain>
    </source>
</reference>
<dbReference type="Pfam" id="PF02615">
    <property type="entry name" value="Ldh_2"/>
    <property type="match status" value="1"/>
</dbReference>
<evidence type="ECO:0000313" key="3">
    <source>
        <dbReference type="EMBL" id="APW39936.1"/>
    </source>
</evidence>
<dbReference type="AlphaFoldDB" id="A0A1P8K1S2"/>
<dbReference type="InterPro" id="IPR003767">
    <property type="entry name" value="Malate/L-lactate_DH-like"/>
</dbReference>
<keyword evidence="4" id="KW-1185">Reference proteome</keyword>
<sequence>MPLPTKLPIAQLTRFATELFCAAGMDADKAATVARYLVLTDTMGRRTHGLAMAPLYLADIAKGGMALTGAPEVVKDTGATLVWDGGYLPGLWLMDQAITLGMQRAAELGVVTFAIRRSHHIGCLAALVKQAADQGFIAIVQNSEPAARRVAPYGGREALFTPNPMAIGYPAGELPVLVDICASITTTSMTRTKFAAGETFDHPWLLDGQGRPTRDPAVLEHTEPRGSLQLIGGQEYGHKGFGLALMIEALSQGLSGHGRADAPRRWGGNVFLQVLNPEFFAGAEAFEQQTAFFAQQCRDSAPIRPEQPVRIPGDQVARHIAAAEAEGVACDAVTWAALAACADQLGVALPAEETA</sequence>
<dbReference type="InterPro" id="IPR036111">
    <property type="entry name" value="Mal/L-sulfo/L-lacto_DH-like_sf"/>
</dbReference>
<evidence type="ECO:0000256" key="2">
    <source>
        <dbReference type="ARBA" id="ARBA00023002"/>
    </source>
</evidence>
<name>A0A1P8K1S2_9BURK</name>
<keyword evidence="2" id="KW-0560">Oxidoreductase</keyword>
<dbReference type="OrthoDB" id="924592at2"/>
<gene>
    <name evidence="3" type="ORF">RD110_24280</name>
</gene>
<dbReference type="InterPro" id="IPR043144">
    <property type="entry name" value="Mal/L-sulf/L-lact_DH-like_ah"/>
</dbReference>
<dbReference type="PANTHER" id="PTHR11091">
    <property type="entry name" value="OXIDOREDUCTASE-RELATED"/>
    <property type="match status" value="1"/>
</dbReference>
<organism evidence="3 4">
    <name type="scientific">Rhodoferax koreensis</name>
    <dbReference type="NCBI Taxonomy" id="1842727"/>
    <lineage>
        <taxon>Bacteria</taxon>
        <taxon>Pseudomonadati</taxon>
        <taxon>Pseudomonadota</taxon>
        <taxon>Betaproteobacteria</taxon>
        <taxon>Burkholderiales</taxon>
        <taxon>Comamonadaceae</taxon>
        <taxon>Rhodoferax</taxon>
    </lineage>
</organism>
<dbReference type="RefSeq" id="WP_076202912.1">
    <property type="nucleotide sequence ID" value="NZ_CP019236.1"/>
</dbReference>
<protein>
    <submittedName>
        <fullName evidence="3">Lactate dehydrogenase</fullName>
    </submittedName>
</protein>
<dbReference type="Gene3D" id="1.10.1530.10">
    <property type="match status" value="1"/>
</dbReference>
<comment type="similarity">
    <text evidence="1">Belongs to the LDH2/MDH2 oxidoreductase family.</text>
</comment>
<dbReference type="EMBL" id="CP019236">
    <property type="protein sequence ID" value="APW39936.1"/>
    <property type="molecule type" value="Genomic_DNA"/>
</dbReference>
<dbReference type="SUPFAM" id="SSF89733">
    <property type="entry name" value="L-sulfolactate dehydrogenase-like"/>
    <property type="match status" value="1"/>
</dbReference>
<dbReference type="InterPro" id="IPR043143">
    <property type="entry name" value="Mal/L-sulf/L-lact_DH-like_NADP"/>
</dbReference>
<dbReference type="Gene3D" id="3.30.1370.60">
    <property type="entry name" value="Hypothetical oxidoreductase yiak, domain 2"/>
    <property type="match status" value="1"/>
</dbReference>
<dbReference type="Proteomes" id="UP000186609">
    <property type="component" value="Chromosome"/>
</dbReference>
<evidence type="ECO:0000313" key="4">
    <source>
        <dbReference type="Proteomes" id="UP000186609"/>
    </source>
</evidence>